<dbReference type="Gene3D" id="2.40.10.10">
    <property type="entry name" value="Trypsin-like serine proteases"/>
    <property type="match status" value="2"/>
</dbReference>
<sequence>MKKIGLTLLTAIVGGAMALGTYKLVENKYASNMSLDEKQEVYFANNKMAPAIMSSAGQLDFTQAAAAVTPAVVFIRTTYNASASVSSEQSQAQRLMEEFFGQRGQQRQAQPQMASGSGVIISPDGYIVTNNHVVAKADKIEITLNDHRQFKAKVIGTDPNTDLALIKIEGSNLPVIKMGNSDDVRVGEWVLAVGNPFNLTSTVTAGIVSAKGRGIGILGRSEGGEDDEQNANPFGGRMRRQAQPEQARVSKGIESFIQTDAAINPGNSGGALVNTAGELIGINSAIASHTGSYEGYGFAIPMNLARKVLNDIQKYGAVKRGYIGVSFRELNPDAAEQLNIKANSGLYVNEVLKGSGGEQAGLLKGDVISKVEGKPVFESSDLQERVGRLQPGDKIKVSVLRDGAEKNFTITLKADAEEVRAAPSTKSTAELYNKLGASFTPLTTTEKAQLRVNSGVKVTQIRPGGMFADLEMSVGSVITSINRQPINSIQDVDKAMSSIRDGQILISGRDADGVAFNNRFQLTR</sequence>
<keyword evidence="3" id="KW-0378">Hydrolase</keyword>
<feature type="region of interest" description="Disordered" evidence="4">
    <location>
        <begin position="219"/>
        <end position="247"/>
    </location>
</feature>
<organism evidence="6 7">
    <name type="scientific">Mucilaginibacter antarcticus</name>
    <dbReference type="NCBI Taxonomy" id="1855725"/>
    <lineage>
        <taxon>Bacteria</taxon>
        <taxon>Pseudomonadati</taxon>
        <taxon>Bacteroidota</taxon>
        <taxon>Sphingobacteriia</taxon>
        <taxon>Sphingobacteriales</taxon>
        <taxon>Sphingobacteriaceae</taxon>
        <taxon>Mucilaginibacter</taxon>
    </lineage>
</organism>
<dbReference type="Pfam" id="PF13180">
    <property type="entry name" value="PDZ_2"/>
    <property type="match status" value="1"/>
</dbReference>
<dbReference type="InterPro" id="IPR001940">
    <property type="entry name" value="Peptidase_S1C"/>
</dbReference>
<comment type="similarity">
    <text evidence="1">Belongs to the peptidase S1C family.</text>
</comment>
<dbReference type="PANTHER" id="PTHR22939:SF129">
    <property type="entry name" value="SERINE PROTEASE HTRA2, MITOCHONDRIAL"/>
    <property type="match status" value="1"/>
</dbReference>
<evidence type="ECO:0000259" key="5">
    <source>
        <dbReference type="PROSITE" id="PS50106"/>
    </source>
</evidence>
<dbReference type="SMART" id="SM00228">
    <property type="entry name" value="PDZ"/>
    <property type="match status" value="2"/>
</dbReference>
<dbReference type="PANTHER" id="PTHR22939">
    <property type="entry name" value="SERINE PROTEASE FAMILY S1C HTRA-RELATED"/>
    <property type="match status" value="1"/>
</dbReference>
<name>A0ABW5XRX8_9SPHI</name>
<feature type="domain" description="PDZ" evidence="5">
    <location>
        <begin position="319"/>
        <end position="390"/>
    </location>
</feature>
<evidence type="ECO:0000313" key="7">
    <source>
        <dbReference type="Proteomes" id="UP001597601"/>
    </source>
</evidence>
<dbReference type="InterPro" id="IPR036034">
    <property type="entry name" value="PDZ_sf"/>
</dbReference>
<dbReference type="SUPFAM" id="SSF50494">
    <property type="entry name" value="Trypsin-like serine proteases"/>
    <property type="match status" value="1"/>
</dbReference>
<dbReference type="SUPFAM" id="SSF50156">
    <property type="entry name" value="PDZ domain-like"/>
    <property type="match status" value="2"/>
</dbReference>
<dbReference type="InterPro" id="IPR009003">
    <property type="entry name" value="Peptidase_S1_PA"/>
</dbReference>
<proteinExistence type="inferred from homology"/>
<dbReference type="Proteomes" id="UP001597601">
    <property type="component" value="Unassembled WGS sequence"/>
</dbReference>
<dbReference type="PROSITE" id="PS50106">
    <property type="entry name" value="PDZ"/>
    <property type="match status" value="1"/>
</dbReference>
<dbReference type="Gene3D" id="2.30.42.10">
    <property type="match status" value="2"/>
</dbReference>
<dbReference type="EMBL" id="JBHUON010000008">
    <property type="protein sequence ID" value="MFD2864703.1"/>
    <property type="molecule type" value="Genomic_DNA"/>
</dbReference>
<evidence type="ECO:0000256" key="4">
    <source>
        <dbReference type="SAM" id="MobiDB-lite"/>
    </source>
</evidence>
<dbReference type="RefSeq" id="WP_377125658.1">
    <property type="nucleotide sequence ID" value="NZ_JBHUON010000008.1"/>
</dbReference>
<evidence type="ECO:0000256" key="3">
    <source>
        <dbReference type="ARBA" id="ARBA00022801"/>
    </source>
</evidence>
<keyword evidence="7" id="KW-1185">Reference proteome</keyword>
<accession>A0ABW5XRX8</accession>
<dbReference type="Pfam" id="PF13365">
    <property type="entry name" value="Trypsin_2"/>
    <property type="match status" value="1"/>
</dbReference>
<protein>
    <submittedName>
        <fullName evidence="6">Trypsin-like peptidase domain-containing protein</fullName>
    </submittedName>
</protein>
<dbReference type="InterPro" id="IPR043504">
    <property type="entry name" value="Peptidase_S1_PA_chymotrypsin"/>
</dbReference>
<dbReference type="InterPro" id="IPR001478">
    <property type="entry name" value="PDZ"/>
</dbReference>
<evidence type="ECO:0000313" key="6">
    <source>
        <dbReference type="EMBL" id="MFD2864703.1"/>
    </source>
</evidence>
<evidence type="ECO:0000256" key="1">
    <source>
        <dbReference type="ARBA" id="ARBA00010541"/>
    </source>
</evidence>
<evidence type="ECO:0000256" key="2">
    <source>
        <dbReference type="ARBA" id="ARBA00022670"/>
    </source>
</evidence>
<comment type="caution">
    <text evidence="6">The sequence shown here is derived from an EMBL/GenBank/DDBJ whole genome shotgun (WGS) entry which is preliminary data.</text>
</comment>
<keyword evidence="2" id="KW-0645">Protease</keyword>
<dbReference type="PRINTS" id="PR00834">
    <property type="entry name" value="PROTEASES2C"/>
</dbReference>
<reference evidence="7" key="1">
    <citation type="journal article" date="2019" name="Int. J. Syst. Evol. Microbiol.">
        <title>The Global Catalogue of Microorganisms (GCM) 10K type strain sequencing project: providing services to taxonomists for standard genome sequencing and annotation.</title>
        <authorList>
            <consortium name="The Broad Institute Genomics Platform"/>
            <consortium name="The Broad Institute Genome Sequencing Center for Infectious Disease"/>
            <person name="Wu L."/>
            <person name="Ma J."/>
        </authorList>
    </citation>
    <scope>NUCLEOTIDE SEQUENCE [LARGE SCALE GENOMIC DNA]</scope>
    <source>
        <strain evidence="7">KCTC 52232</strain>
    </source>
</reference>
<gene>
    <name evidence="6" type="ORF">ACFSYC_08400</name>
</gene>